<evidence type="ECO:0000256" key="3">
    <source>
        <dbReference type="SAM" id="Phobius"/>
    </source>
</evidence>
<dbReference type="PANTHER" id="PTHR37313">
    <property type="entry name" value="UPF0749 PROTEIN RV1825"/>
    <property type="match status" value="1"/>
</dbReference>
<dbReference type="AlphaFoldDB" id="A0A316AA95"/>
<proteinExistence type="inferred from homology"/>
<sequence>MSTTTNSKTTTRPRPDASMTLLREVMERPLDPGYAAAAERRRAQQERAEQERADQDQTGGASNSDAGAHRHRRRVLTAVMAAGAGLLVTGAVLALHTPSDPDARAALVADIERRTATADDLAARAAELRTQVQADQDALLAGDPSAPTVDDGTLVASGTTEVTGPGLVITLTDGPGAAPGAADPRNVDPAADARVQDGDLQRVANGLWSSGAEAVAINGQRLTAATAIRSAGGAVLVNFRPLSPPYVVEAIGSPNALAASFALTPAARWLQALGDQYGIGVQVSTSEEMDLPALDAQRLYSARVPGGSAPATRPEQQESAP</sequence>
<feature type="compositionally biased region" description="Basic and acidic residues" evidence="2">
    <location>
        <begin position="38"/>
        <end position="55"/>
    </location>
</feature>
<dbReference type="Gene3D" id="3.30.70.1880">
    <property type="entry name" value="Protein of unknown function DUF881"/>
    <property type="match status" value="1"/>
</dbReference>
<keyword evidence="3" id="KW-0472">Membrane</keyword>
<comment type="similarity">
    <text evidence="1">Belongs to the UPF0749 family.</text>
</comment>
<dbReference type="InterPro" id="IPR010273">
    <property type="entry name" value="DUF881"/>
</dbReference>
<dbReference type="Pfam" id="PF05949">
    <property type="entry name" value="DUF881"/>
    <property type="match status" value="1"/>
</dbReference>
<protein>
    <submittedName>
        <fullName evidence="4">Uncharacterized protein YlxW (UPF0749 family)</fullName>
    </submittedName>
</protein>
<feature type="compositionally biased region" description="Low complexity" evidence="2">
    <location>
        <begin position="1"/>
        <end position="10"/>
    </location>
</feature>
<evidence type="ECO:0000313" key="4">
    <source>
        <dbReference type="EMBL" id="PWJ54695.1"/>
    </source>
</evidence>
<organism evidence="4 5">
    <name type="scientific">Quadrisphaera granulorum</name>
    <dbReference type="NCBI Taxonomy" id="317664"/>
    <lineage>
        <taxon>Bacteria</taxon>
        <taxon>Bacillati</taxon>
        <taxon>Actinomycetota</taxon>
        <taxon>Actinomycetes</taxon>
        <taxon>Kineosporiales</taxon>
        <taxon>Kineosporiaceae</taxon>
        <taxon>Quadrisphaera</taxon>
    </lineage>
</organism>
<accession>A0A316AA95</accession>
<name>A0A316AA95_9ACTN</name>
<feature type="transmembrane region" description="Helical" evidence="3">
    <location>
        <begin position="75"/>
        <end position="95"/>
    </location>
</feature>
<keyword evidence="3" id="KW-0812">Transmembrane</keyword>
<gene>
    <name evidence="4" type="ORF">BXY45_106139</name>
</gene>
<evidence type="ECO:0000313" key="5">
    <source>
        <dbReference type="Proteomes" id="UP000245469"/>
    </source>
</evidence>
<dbReference type="Proteomes" id="UP000245469">
    <property type="component" value="Unassembled WGS sequence"/>
</dbReference>
<dbReference type="PANTHER" id="PTHR37313:SF1">
    <property type="entry name" value="UPF0749 PROTEIN RV1823"/>
    <property type="match status" value="1"/>
</dbReference>
<comment type="caution">
    <text evidence="4">The sequence shown here is derived from an EMBL/GenBank/DDBJ whole genome shotgun (WGS) entry which is preliminary data.</text>
</comment>
<reference evidence="4 5" key="1">
    <citation type="submission" date="2018-03" db="EMBL/GenBank/DDBJ databases">
        <title>Genomic Encyclopedia of Archaeal and Bacterial Type Strains, Phase II (KMG-II): from individual species to whole genera.</title>
        <authorList>
            <person name="Goeker M."/>
        </authorList>
    </citation>
    <scope>NUCLEOTIDE SEQUENCE [LARGE SCALE GENOMIC DNA]</scope>
    <source>
        <strain evidence="4 5">DSM 44889</strain>
    </source>
</reference>
<dbReference type="RefSeq" id="WP_109773602.1">
    <property type="nucleotide sequence ID" value="NZ_QGDQ01000006.1"/>
</dbReference>
<dbReference type="EMBL" id="QGDQ01000006">
    <property type="protein sequence ID" value="PWJ54695.1"/>
    <property type="molecule type" value="Genomic_DNA"/>
</dbReference>
<dbReference type="OrthoDB" id="3218134at2"/>
<keyword evidence="3" id="KW-1133">Transmembrane helix</keyword>
<feature type="region of interest" description="Disordered" evidence="2">
    <location>
        <begin position="1"/>
        <end position="71"/>
    </location>
</feature>
<evidence type="ECO:0000256" key="1">
    <source>
        <dbReference type="ARBA" id="ARBA00009108"/>
    </source>
</evidence>
<dbReference type="GO" id="GO:0005886">
    <property type="term" value="C:plasma membrane"/>
    <property type="evidence" value="ECO:0007669"/>
    <property type="project" value="TreeGrafter"/>
</dbReference>
<evidence type="ECO:0000256" key="2">
    <source>
        <dbReference type="SAM" id="MobiDB-lite"/>
    </source>
</evidence>
<keyword evidence="5" id="KW-1185">Reference proteome</keyword>